<keyword evidence="4 5" id="KW-0119">Carbohydrate metabolism</keyword>
<dbReference type="EMBL" id="JABBXH010000001">
    <property type="protein sequence ID" value="NMP30272.1"/>
    <property type="molecule type" value="Genomic_DNA"/>
</dbReference>
<evidence type="ECO:0000256" key="1">
    <source>
        <dbReference type="ARBA" id="ARBA00010716"/>
    </source>
</evidence>
<organism evidence="10 11">
    <name type="scientific">Thalassotalea algicola</name>
    <dbReference type="NCBI Taxonomy" id="2716224"/>
    <lineage>
        <taxon>Bacteria</taxon>
        <taxon>Pseudomonadati</taxon>
        <taxon>Pseudomonadota</taxon>
        <taxon>Gammaproteobacteria</taxon>
        <taxon>Alteromonadales</taxon>
        <taxon>Colwelliaceae</taxon>
        <taxon>Thalassotalea</taxon>
    </lineage>
</organism>
<comment type="caution">
    <text evidence="10">The sequence shown here is derived from an EMBL/GenBank/DDBJ whole genome shotgun (WGS) entry which is preliminary data.</text>
</comment>
<dbReference type="Proteomes" id="UP000568664">
    <property type="component" value="Unassembled WGS sequence"/>
</dbReference>
<dbReference type="InterPro" id="IPR032466">
    <property type="entry name" value="Metal_Hydrolase"/>
</dbReference>
<dbReference type="InterPro" id="IPR003764">
    <property type="entry name" value="GlcNAc_6-P_deAcase"/>
</dbReference>
<evidence type="ECO:0000256" key="3">
    <source>
        <dbReference type="ARBA" id="ARBA00022801"/>
    </source>
</evidence>
<name>A0A7Y0Q5Z9_9GAMM</name>
<evidence type="ECO:0000256" key="5">
    <source>
        <dbReference type="PIRNR" id="PIRNR038994"/>
    </source>
</evidence>
<dbReference type="NCBIfam" id="TIGR00221">
    <property type="entry name" value="nagA"/>
    <property type="match status" value="1"/>
</dbReference>
<dbReference type="GO" id="GO:0006046">
    <property type="term" value="P:N-acetylglucosamine catabolic process"/>
    <property type="evidence" value="ECO:0007669"/>
    <property type="project" value="TreeGrafter"/>
</dbReference>
<dbReference type="GO" id="GO:0008448">
    <property type="term" value="F:N-acetylglucosamine-6-phosphate deacetylase activity"/>
    <property type="evidence" value="ECO:0007669"/>
    <property type="project" value="UniProtKB-UniRule"/>
</dbReference>
<feature type="active site" description="Proton donor/acceptor" evidence="6">
    <location>
        <position position="271"/>
    </location>
</feature>
<comment type="cofactor">
    <cofactor evidence="8">
        <name>a divalent metal cation</name>
        <dbReference type="ChEBI" id="CHEBI:60240"/>
    </cofactor>
    <text evidence="8">Binds 1 divalent metal cation per subunit.</text>
</comment>
<protein>
    <recommendedName>
        <fullName evidence="5">N-acetylgalactosamine-6-phosphate deacetylase</fullName>
        <ecNumber evidence="5">3.5.1.25</ecNumber>
    </recommendedName>
    <alternativeName>
        <fullName evidence="5">N-acetylglucosamine-6-phosphate deacetylase</fullName>
    </alternativeName>
</protein>
<dbReference type="EC" id="3.5.1.25" evidence="5"/>
<feature type="binding site" evidence="8">
    <location>
        <position position="128"/>
    </location>
    <ligand>
        <name>Zn(2+)</name>
        <dbReference type="ChEBI" id="CHEBI:29105"/>
    </ligand>
</feature>
<evidence type="ECO:0000259" key="9">
    <source>
        <dbReference type="Pfam" id="PF01979"/>
    </source>
</evidence>
<dbReference type="Gene3D" id="2.30.40.10">
    <property type="entry name" value="Urease, subunit C, domain 1"/>
    <property type="match status" value="1"/>
</dbReference>
<sequence>MANTVSIFAERIFDGQNFLDQARLTINDGIVSSIDSHVERQAADLYCRGLLAPGFIDLQVNGGGGILLNSTPSLSGIQTIMAAHIKFGTTAMFPTLITDTVEVMESAADAIAQAISESVPGIVGVHFEGPHLSVEKKGAHSAEYIRPISVREWNILERKDLGQIIVTLAPENVLPQDIAKMVELGIKVCLGHTNAKFETAQKAVIAGADGFTHLYNAMSPLAGREPGVVGCAFFNEHTACGLIADGHHVDYSSCQIALKAKGKGKLFLVTDAMPPVGTNEQAFEFFDREVTLSDGKLTSTTGELAGSVLDMATAVKNCHQYMHVSLDESIRMASLYPAQYANLVNEMGTLSIGSKANFVVLNHELSVEQTWIDGKKEFQQ</sequence>
<evidence type="ECO:0000256" key="2">
    <source>
        <dbReference type="ARBA" id="ARBA00022723"/>
    </source>
</evidence>
<feature type="domain" description="Amidohydrolase-related" evidence="9">
    <location>
        <begin position="51"/>
        <end position="375"/>
    </location>
</feature>
<feature type="binding site" evidence="7">
    <location>
        <position position="139"/>
    </location>
    <ligand>
        <name>substrate</name>
    </ligand>
</feature>
<evidence type="ECO:0000313" key="10">
    <source>
        <dbReference type="EMBL" id="NMP30272.1"/>
    </source>
</evidence>
<dbReference type="SUPFAM" id="SSF51556">
    <property type="entry name" value="Metallo-dependent hydrolases"/>
    <property type="match status" value="1"/>
</dbReference>
<evidence type="ECO:0000256" key="8">
    <source>
        <dbReference type="PIRSR" id="PIRSR038994-3"/>
    </source>
</evidence>
<feature type="binding site" evidence="7">
    <location>
        <position position="248"/>
    </location>
    <ligand>
        <name>substrate</name>
    </ligand>
</feature>
<dbReference type="CDD" id="cd00854">
    <property type="entry name" value="NagA"/>
    <property type="match status" value="1"/>
</dbReference>
<dbReference type="Gene3D" id="3.20.20.140">
    <property type="entry name" value="Metal-dependent hydrolases"/>
    <property type="match status" value="1"/>
</dbReference>
<accession>A0A7Y0Q5Z9</accession>
<dbReference type="InterPro" id="IPR006680">
    <property type="entry name" value="Amidohydro-rel"/>
</dbReference>
<feature type="binding site" evidence="7">
    <location>
        <position position="224"/>
    </location>
    <ligand>
        <name>substrate</name>
    </ligand>
</feature>
<dbReference type="Pfam" id="PF01979">
    <property type="entry name" value="Amidohydro_1"/>
    <property type="match status" value="1"/>
</dbReference>
<dbReference type="InterPro" id="IPR011059">
    <property type="entry name" value="Metal-dep_hydrolase_composite"/>
</dbReference>
<reference evidence="10 11" key="1">
    <citation type="submission" date="2020-04" db="EMBL/GenBank/DDBJ databases">
        <title>Thalassotalea sp. M1531, isolated from the surface of marine red alga.</title>
        <authorList>
            <person name="Pang L."/>
            <person name="Lu D.-C."/>
        </authorList>
    </citation>
    <scope>NUCLEOTIDE SEQUENCE [LARGE SCALE GENOMIC DNA]</scope>
    <source>
        <strain evidence="10 11">M1531</strain>
    </source>
</reference>
<dbReference type="SUPFAM" id="SSF51338">
    <property type="entry name" value="Composite domain of metallo-dependent hydrolases"/>
    <property type="match status" value="1"/>
</dbReference>
<dbReference type="GO" id="GO:0046872">
    <property type="term" value="F:metal ion binding"/>
    <property type="evidence" value="ECO:0007669"/>
    <property type="project" value="UniProtKB-KW"/>
</dbReference>
<gene>
    <name evidence="10" type="primary">nagA</name>
    <name evidence="10" type="ORF">HII17_01755</name>
</gene>
<keyword evidence="3 5" id="KW-0378">Hydrolase</keyword>
<feature type="binding site" evidence="8">
    <location>
        <position position="213"/>
    </location>
    <ligand>
        <name>Zn(2+)</name>
        <dbReference type="ChEBI" id="CHEBI:29105"/>
    </ligand>
</feature>
<comment type="similarity">
    <text evidence="1 5">Belongs to the metallo-dependent hydrolases superfamily. NagA family.</text>
</comment>
<dbReference type="PIRSF" id="PIRSF038994">
    <property type="entry name" value="NagA"/>
    <property type="match status" value="1"/>
</dbReference>
<evidence type="ECO:0000313" key="11">
    <source>
        <dbReference type="Proteomes" id="UP000568664"/>
    </source>
</evidence>
<evidence type="ECO:0000256" key="7">
    <source>
        <dbReference type="PIRSR" id="PIRSR038994-2"/>
    </source>
</evidence>
<dbReference type="PANTHER" id="PTHR11113">
    <property type="entry name" value="N-ACETYLGLUCOSAMINE-6-PHOSPHATE DEACETYLASE"/>
    <property type="match status" value="1"/>
</dbReference>
<evidence type="ECO:0000256" key="4">
    <source>
        <dbReference type="ARBA" id="ARBA00023277"/>
    </source>
</evidence>
<dbReference type="AlphaFoldDB" id="A0A7Y0Q5Z9"/>
<dbReference type="RefSeq" id="WP_169073598.1">
    <property type="nucleotide sequence ID" value="NZ_JABBXH010000001.1"/>
</dbReference>
<feature type="binding site" evidence="7">
    <location>
        <begin position="304"/>
        <end position="306"/>
    </location>
    <ligand>
        <name>substrate</name>
    </ligand>
</feature>
<dbReference type="PANTHER" id="PTHR11113:SF14">
    <property type="entry name" value="N-ACETYLGLUCOSAMINE-6-PHOSPHATE DEACETYLASE"/>
    <property type="match status" value="1"/>
</dbReference>
<keyword evidence="11" id="KW-1185">Reference proteome</keyword>
<dbReference type="FunFam" id="3.20.20.140:FF:000004">
    <property type="entry name" value="N-acetylglucosamine-6-phosphate deacetylase"/>
    <property type="match status" value="1"/>
</dbReference>
<feature type="binding site" evidence="7">
    <location>
        <begin position="216"/>
        <end position="217"/>
    </location>
    <ligand>
        <name>substrate</name>
    </ligand>
</feature>
<feature type="binding site" evidence="8">
    <location>
        <position position="192"/>
    </location>
    <ligand>
        <name>Zn(2+)</name>
        <dbReference type="ChEBI" id="CHEBI:29105"/>
    </ligand>
</feature>
<proteinExistence type="inferred from homology"/>
<keyword evidence="2 8" id="KW-0479">Metal-binding</keyword>
<comment type="catalytic activity">
    <reaction evidence="5">
        <text>N-acetyl-D-glucosamine 6-phosphate + H2O = D-glucosamine 6-phosphate + acetate</text>
        <dbReference type="Rhea" id="RHEA:22936"/>
        <dbReference type="ChEBI" id="CHEBI:15377"/>
        <dbReference type="ChEBI" id="CHEBI:30089"/>
        <dbReference type="ChEBI" id="CHEBI:57513"/>
        <dbReference type="ChEBI" id="CHEBI:58725"/>
        <dbReference type="EC" id="3.5.1.25"/>
    </reaction>
</comment>
<evidence type="ECO:0000256" key="6">
    <source>
        <dbReference type="PIRSR" id="PIRSR038994-1"/>
    </source>
</evidence>